<dbReference type="NCBIfam" id="TIGR03263">
    <property type="entry name" value="guanyl_kin"/>
    <property type="match status" value="1"/>
</dbReference>
<dbReference type="InterPro" id="IPR008144">
    <property type="entry name" value="Guanylate_kin-like_dom"/>
</dbReference>
<evidence type="ECO:0000313" key="7">
    <source>
        <dbReference type="Proteomes" id="UP000701801"/>
    </source>
</evidence>
<evidence type="ECO:0000256" key="2">
    <source>
        <dbReference type="ARBA" id="ARBA00022741"/>
    </source>
</evidence>
<dbReference type="EC" id="2.7.4.8" evidence="1"/>
<dbReference type="PANTHER" id="PTHR13265:SF0">
    <property type="entry name" value="HPR1"/>
    <property type="match status" value="1"/>
</dbReference>
<sequence length="809" mass="91411">MAGQGVQAVGKFRELLEELLQEAEAAKPNGLIEPPLNKDDLGDISERVNSVFLPVTSPEVRKRSQYAVVETAARDTFNDLLATTTIDTPEFMKLWHLLDIISILSDDEQCDPALYFWLVEELLDSQTIAACRKVFDFLESRRDIITAKQFQSKQLVILRSCNELLRRLSRAEDTSFCGRVFIFLFQSFPLGDKSSVNLRGEFHTENTTVFDENASKGSDSQTMDVDTEMKVNGSMLKVPPKSIDRANGSAGSAKDVEPLTADKLYPIFWSLQQSFSQPKTLFEKEPFDRFKTGVEATRVMFQAVQNQSSSRPTRSPPSYDSKRGTKRKRGEGDDDLANAFNPKYLTSRDLFELEISDLSFRRHILVQVLIVVDFLLSLSAAAKEKLAKAEPANPNKSVMYEKQVLSEDDTKWAEATKSSVLDLLKLGLDGPHFHRMVESVIARDKNWVRWKIENCPPITKPAIAPEEYVSVKNDARKATTNKRLRLNPLGSLNLRFLTENNAEAGLERLKDPSRYQIPSVKSFKSKMELDDMDIEMAQDGSEEKSAAVESKASKSWRALRIASASKLVAFDKIERSDSIDEVFLDHVKVKEPVANTEEESAEVPIYPKDRRPIILAGPSGVGKSTLLKRLIAKYPKILKRKVSHTTRAPGAGEVDGKDYNFITKETHTIMRDGDQFLEYNCYNGNDYGTSRKLVESIIAENKVPLMEMEYHGIQQIKDNGFDARFIFIAPTNMAELERRLRSRGLQDDEEIKGRLKIAEDEIQQSAVEGSYDKIFINDDLDATYDILEDYIFNHTVQGEEQNGEVSEAQ</sequence>
<dbReference type="PANTHER" id="PTHR13265">
    <property type="entry name" value="THO COMPLEX SUBUNIT 1"/>
    <property type="match status" value="1"/>
</dbReference>
<dbReference type="CDD" id="cd00071">
    <property type="entry name" value="GMPK"/>
    <property type="match status" value="1"/>
</dbReference>
<dbReference type="InterPro" id="IPR008145">
    <property type="entry name" value="GK/Ca_channel_bsu"/>
</dbReference>
<feature type="region of interest" description="Disordered" evidence="4">
    <location>
        <begin position="303"/>
        <end position="338"/>
    </location>
</feature>
<dbReference type="GO" id="GO:0005524">
    <property type="term" value="F:ATP binding"/>
    <property type="evidence" value="ECO:0007669"/>
    <property type="project" value="UniProtKB-KW"/>
</dbReference>
<dbReference type="GO" id="GO:0004385">
    <property type="term" value="F:GMP kinase activity"/>
    <property type="evidence" value="ECO:0007669"/>
    <property type="project" value="UniProtKB-EC"/>
</dbReference>
<dbReference type="AlphaFoldDB" id="A0A9N9LLJ9"/>
<dbReference type="Gene3D" id="3.40.50.300">
    <property type="entry name" value="P-loop containing nucleotide triphosphate hydrolases"/>
    <property type="match status" value="1"/>
</dbReference>
<reference evidence="6" key="1">
    <citation type="submission" date="2021-07" db="EMBL/GenBank/DDBJ databases">
        <authorList>
            <person name="Durling M."/>
        </authorList>
    </citation>
    <scope>NUCLEOTIDE SEQUENCE</scope>
</reference>
<dbReference type="InterPro" id="IPR027417">
    <property type="entry name" value="P-loop_NTPase"/>
</dbReference>
<dbReference type="GO" id="GO:0000445">
    <property type="term" value="C:THO complex part of transcription export complex"/>
    <property type="evidence" value="ECO:0007669"/>
    <property type="project" value="TreeGrafter"/>
</dbReference>
<accession>A0A9N9LLJ9</accession>
<dbReference type="Proteomes" id="UP000701801">
    <property type="component" value="Unassembled WGS sequence"/>
</dbReference>
<gene>
    <name evidence="6" type="ORF">HYALB_00007034</name>
</gene>
<feature type="compositionally biased region" description="Low complexity" evidence="4">
    <location>
        <begin position="308"/>
        <end position="318"/>
    </location>
</feature>
<keyword evidence="7" id="KW-1185">Reference proteome</keyword>
<keyword evidence="2" id="KW-0547">Nucleotide-binding</keyword>
<dbReference type="OrthoDB" id="10257415at2759"/>
<comment type="caution">
    <text evidence="6">The sequence shown here is derived from an EMBL/GenBank/DDBJ whole genome shotgun (WGS) entry which is preliminary data.</text>
</comment>
<protein>
    <recommendedName>
        <fullName evidence="1">guanylate kinase</fullName>
        <ecNumber evidence="1">2.7.4.8</ecNumber>
    </recommendedName>
</protein>
<name>A0A9N9LLJ9_9HELO</name>
<evidence type="ECO:0000259" key="5">
    <source>
        <dbReference type="PROSITE" id="PS50052"/>
    </source>
</evidence>
<dbReference type="Pfam" id="PF11957">
    <property type="entry name" value="efThoc1"/>
    <property type="match status" value="1"/>
</dbReference>
<organism evidence="6 7">
    <name type="scientific">Hymenoscyphus albidus</name>
    <dbReference type="NCBI Taxonomy" id="595503"/>
    <lineage>
        <taxon>Eukaryota</taxon>
        <taxon>Fungi</taxon>
        <taxon>Dikarya</taxon>
        <taxon>Ascomycota</taxon>
        <taxon>Pezizomycotina</taxon>
        <taxon>Leotiomycetes</taxon>
        <taxon>Helotiales</taxon>
        <taxon>Helotiaceae</taxon>
        <taxon>Hymenoscyphus</taxon>
    </lineage>
</organism>
<proteinExistence type="predicted"/>
<dbReference type="Pfam" id="PF00625">
    <property type="entry name" value="Guanylate_kin"/>
    <property type="match status" value="1"/>
</dbReference>
<dbReference type="GO" id="GO:0006406">
    <property type="term" value="P:mRNA export from nucleus"/>
    <property type="evidence" value="ECO:0007669"/>
    <property type="project" value="TreeGrafter"/>
</dbReference>
<dbReference type="SMART" id="SM00072">
    <property type="entry name" value="GuKc"/>
    <property type="match status" value="1"/>
</dbReference>
<dbReference type="EMBL" id="CAJVRM010000217">
    <property type="protein sequence ID" value="CAG8977404.1"/>
    <property type="molecule type" value="Genomic_DNA"/>
</dbReference>
<evidence type="ECO:0000256" key="4">
    <source>
        <dbReference type="SAM" id="MobiDB-lite"/>
    </source>
</evidence>
<evidence type="ECO:0000313" key="6">
    <source>
        <dbReference type="EMBL" id="CAG8977404.1"/>
    </source>
</evidence>
<dbReference type="PROSITE" id="PS50052">
    <property type="entry name" value="GUANYLATE_KINASE_2"/>
    <property type="match status" value="1"/>
</dbReference>
<keyword evidence="3" id="KW-0067">ATP-binding</keyword>
<dbReference type="InterPro" id="IPR017665">
    <property type="entry name" value="Guanylate_kinase"/>
</dbReference>
<dbReference type="SUPFAM" id="SSF52540">
    <property type="entry name" value="P-loop containing nucleoside triphosphate hydrolases"/>
    <property type="match status" value="1"/>
</dbReference>
<feature type="domain" description="Guanylate kinase-like" evidence="5">
    <location>
        <begin position="610"/>
        <end position="792"/>
    </location>
</feature>
<evidence type="ECO:0000256" key="1">
    <source>
        <dbReference type="ARBA" id="ARBA00012961"/>
    </source>
</evidence>
<dbReference type="InterPro" id="IPR021861">
    <property type="entry name" value="THO_THOC1"/>
</dbReference>
<evidence type="ECO:0000256" key="3">
    <source>
        <dbReference type="ARBA" id="ARBA00022840"/>
    </source>
</evidence>